<keyword evidence="2" id="KW-1185">Reference proteome</keyword>
<reference evidence="1 2" key="1">
    <citation type="journal article" date="2015" name="Int. J. Syst. Evol. Microbiol.">
        <title>Acinetobacter equi sp. nov. isolated from horse faeces.</title>
        <authorList>
            <person name="Poppel M.T."/>
            <person name="Skiebe E."/>
            <person name="Laue M."/>
            <person name="Bergmann H."/>
            <person name="Ebersberger I."/>
            <person name="Garn T."/>
            <person name="Fruth A."/>
            <person name="Baumgardt S."/>
            <person name="Busse H.J."/>
            <person name="Wilharm G."/>
        </authorList>
    </citation>
    <scope>NUCLEOTIDE SEQUENCE [LARGE SCALE GENOMIC DNA]</scope>
    <source>
        <strain evidence="1 2">114</strain>
    </source>
</reference>
<dbReference type="PROSITE" id="PS51257">
    <property type="entry name" value="PROKAR_LIPOPROTEIN"/>
    <property type="match status" value="1"/>
</dbReference>
<sequence>MLKIFRLCTVIIVSLLIVACAKKDIKLVDENSKIVVLELDGTSKGVKINDKFNESVLEKYTEEIDGCFLAKEINNGNNGLNYEINEKIVSRIIASRKDMLSPYGVAVGDSANKVYINHPKNIEPDIEIDENGKEGDMFIYYKINPNKEVGVRYDISSNIVTSISVGNLFSCI</sequence>
<evidence type="ECO:0000313" key="2">
    <source>
        <dbReference type="Proteomes" id="UP000064939"/>
    </source>
</evidence>
<dbReference type="RefSeq" id="WP_054580548.1">
    <property type="nucleotide sequence ID" value="NZ_CP012808.1"/>
</dbReference>
<evidence type="ECO:0008006" key="3">
    <source>
        <dbReference type="Google" id="ProtNLM"/>
    </source>
</evidence>
<name>A0A0N9VX35_9GAMM</name>
<dbReference type="KEGG" id="aei:AOY20_03360"/>
<dbReference type="EMBL" id="CP012808">
    <property type="protein sequence ID" value="ALH94648.1"/>
    <property type="molecule type" value="Genomic_DNA"/>
</dbReference>
<dbReference type="AlphaFoldDB" id="A0A0N9VX35"/>
<gene>
    <name evidence="1" type="ORF">AOY20_03360</name>
</gene>
<dbReference type="Proteomes" id="UP000064939">
    <property type="component" value="Chromosome"/>
</dbReference>
<protein>
    <recommendedName>
        <fullName evidence="3">Lipoprotein</fullName>
    </recommendedName>
</protein>
<evidence type="ECO:0000313" key="1">
    <source>
        <dbReference type="EMBL" id="ALH94648.1"/>
    </source>
</evidence>
<accession>A0A0N9VX35</accession>
<organism evidence="1 2">
    <name type="scientific">Acinetobacter equi</name>
    <dbReference type="NCBI Taxonomy" id="1324350"/>
    <lineage>
        <taxon>Bacteria</taxon>
        <taxon>Pseudomonadati</taxon>
        <taxon>Pseudomonadota</taxon>
        <taxon>Gammaproteobacteria</taxon>
        <taxon>Moraxellales</taxon>
        <taxon>Moraxellaceae</taxon>
        <taxon>Acinetobacter</taxon>
    </lineage>
</organism>
<proteinExistence type="predicted"/>